<name>B0EI45_ENTDS</name>
<dbReference type="GO" id="GO:0005737">
    <property type="term" value="C:cytoplasm"/>
    <property type="evidence" value="ECO:0007669"/>
    <property type="project" value="TreeGrafter"/>
</dbReference>
<dbReference type="FunFam" id="3.40.50.11210:FF:000001">
    <property type="entry name" value="Ral GTPase-activating protein subunit alpha-1 isoform 1"/>
    <property type="match status" value="1"/>
</dbReference>
<dbReference type="Pfam" id="PF02145">
    <property type="entry name" value="Rap_GAP"/>
    <property type="match status" value="1"/>
</dbReference>
<dbReference type="OMA" id="CECKMEY"/>
<dbReference type="EMBL" id="DS549396">
    <property type="protein sequence ID" value="EDR25798.1"/>
    <property type="molecule type" value="Genomic_DNA"/>
</dbReference>
<keyword evidence="1" id="KW-0343">GTPase activation</keyword>
<gene>
    <name evidence="3" type="ORF">EDI_279780</name>
</gene>
<proteinExistence type="predicted"/>
<dbReference type="Gene3D" id="3.40.50.11210">
    <property type="entry name" value="Rap/Ran-GAP"/>
    <property type="match status" value="1"/>
</dbReference>
<feature type="domain" description="Rap-GAP" evidence="2">
    <location>
        <begin position="1"/>
        <end position="163"/>
    </location>
</feature>
<dbReference type="GO" id="GO:0051056">
    <property type="term" value="P:regulation of small GTPase mediated signal transduction"/>
    <property type="evidence" value="ECO:0007669"/>
    <property type="project" value="InterPro"/>
</dbReference>
<evidence type="ECO:0000256" key="1">
    <source>
        <dbReference type="ARBA" id="ARBA00022468"/>
    </source>
</evidence>
<dbReference type="GO" id="GO:0005634">
    <property type="term" value="C:nucleus"/>
    <property type="evidence" value="ECO:0007669"/>
    <property type="project" value="InterPro"/>
</dbReference>
<dbReference type="GeneID" id="5882956"/>
<dbReference type="AlphaFoldDB" id="B0EI45"/>
<dbReference type="RefSeq" id="XP_001737896.1">
    <property type="nucleotide sequence ID" value="XM_001737844.1"/>
</dbReference>
<reference evidence="4" key="1">
    <citation type="submission" date="2007-12" db="EMBL/GenBank/DDBJ databases">
        <title>Annotation of Entamoeba dispar SAW760.</title>
        <authorList>
            <person name="Lorenzi H."/>
            <person name="Inman J."/>
            <person name="Schobel S."/>
            <person name="Amedeo P."/>
            <person name="Caler E."/>
        </authorList>
    </citation>
    <scope>NUCLEOTIDE SEQUENCE [LARGE SCALE GENOMIC DNA]</scope>
    <source>
        <strain evidence="4">ATCC PRA-260 / SAW760</strain>
    </source>
</reference>
<dbReference type="OrthoDB" id="19311at2759"/>
<evidence type="ECO:0000259" key="2">
    <source>
        <dbReference type="PROSITE" id="PS50085"/>
    </source>
</evidence>
<sequence length="193" mass="22240">MDIKKYNGFIGGMEKTGNDGITVLYYKSSTRECVYHESVRMPSIEGNEERKWKLISEDHVIVIWNENYQEENQVEIEEQNNGNISSQIIIKPGMCGVDTIEIHRKKDVRVFGPLLDNMVVPEDILGELIRETAFNASDNSKQRTIGDDVMLPYLQRKQMIDDIIPKNPTFSQKGYLSTISMFLDDKETTKQEN</sequence>
<dbReference type="SUPFAM" id="SSF111347">
    <property type="entry name" value="Rap/Ran-GAP"/>
    <property type="match status" value="1"/>
</dbReference>
<dbReference type="KEGG" id="edi:EDI_279780"/>
<evidence type="ECO:0000313" key="3">
    <source>
        <dbReference type="EMBL" id="EDR25798.1"/>
    </source>
</evidence>
<evidence type="ECO:0000313" key="4">
    <source>
        <dbReference type="Proteomes" id="UP000008076"/>
    </source>
</evidence>
<organism evidence="4">
    <name type="scientific">Entamoeba dispar (strain ATCC PRA-260 / SAW760)</name>
    <dbReference type="NCBI Taxonomy" id="370354"/>
    <lineage>
        <taxon>Eukaryota</taxon>
        <taxon>Amoebozoa</taxon>
        <taxon>Evosea</taxon>
        <taxon>Archamoebae</taxon>
        <taxon>Mastigamoebida</taxon>
        <taxon>Entamoebidae</taxon>
        <taxon>Entamoeba</taxon>
    </lineage>
</organism>
<dbReference type="VEuPathDB" id="AmoebaDB:EDI_279780"/>
<dbReference type="eggNOG" id="KOG3686">
    <property type="taxonomic scope" value="Eukaryota"/>
</dbReference>
<dbReference type="PROSITE" id="PS50085">
    <property type="entry name" value="RAPGAP"/>
    <property type="match status" value="1"/>
</dbReference>
<dbReference type="PANTHER" id="PTHR10063">
    <property type="entry name" value="TUBERIN"/>
    <property type="match status" value="1"/>
</dbReference>
<dbReference type="InterPro" id="IPR027107">
    <property type="entry name" value="Tuberin/Ral-act_asu"/>
</dbReference>
<dbReference type="Proteomes" id="UP000008076">
    <property type="component" value="Unassembled WGS sequence"/>
</dbReference>
<dbReference type="GO" id="GO:0005096">
    <property type="term" value="F:GTPase activator activity"/>
    <property type="evidence" value="ECO:0007669"/>
    <property type="project" value="UniProtKB-KW"/>
</dbReference>
<dbReference type="InterPro" id="IPR000331">
    <property type="entry name" value="Rap/Ran_GAP_dom"/>
</dbReference>
<accession>B0EI45</accession>
<keyword evidence="4" id="KW-1185">Reference proteome</keyword>
<dbReference type="InterPro" id="IPR035974">
    <property type="entry name" value="Rap/Ran-GAP_sf"/>
</dbReference>
<dbReference type="PANTHER" id="PTHR10063:SF11">
    <property type="entry name" value="RHO GTPASE-ACTIVATING PROTEIN CG5521-RELATED"/>
    <property type="match status" value="1"/>
</dbReference>
<protein>
    <submittedName>
        <fullName evidence="3">Tuberin, putative</fullName>
    </submittedName>
</protein>